<accession>Q4JXK5</accession>
<evidence type="ECO:0000313" key="3">
    <source>
        <dbReference type="Proteomes" id="UP000000545"/>
    </source>
</evidence>
<dbReference type="Gene3D" id="1.10.260.130">
    <property type="match status" value="1"/>
</dbReference>
<dbReference type="HOGENOM" id="CLU_029538_6_0_11"/>
<dbReference type="Proteomes" id="UP000000545">
    <property type="component" value="Chromosome"/>
</dbReference>
<dbReference type="Gene3D" id="3.40.50.1820">
    <property type="entry name" value="alpha/beta hydrolase"/>
    <property type="match status" value="1"/>
</dbReference>
<sequence>MTFSRRSSNHSPSDRSRSLRSRTLTATFAVLLPAAIAASGMAPAAAAPGGFYGSVEGSASKAAATGSGKSVVGSLPNYDPDGFYSSLPLQVKGKPGEIIKTAPSNFALGIPFVDWTNSEAQRVAYVSTNSRGETVPVTGTVLVPRAPYTGGGERPLLVVAPGTQGSGDACAPGKLLPMGLEYEAAPVAAALSRGWAVALTDLNGLGTPAQHTYMNRVDQGNATLDMARAAKNMPRVPKAAPVAVWGYSQGGGSSAAALELAHTYAPEINLKAGYAGGVPADLAMTATAIDNGPLAAALGYTLNGFLVSNPEIRDAVEEKMNDKGKEFVRQTASECIPESLARHAYTDTRTLTKNGESLTELLEQEPFKKLVDAQRIGSRPPQVPVYVGHGTNDDTIPVEQSRRMARQWAEGGTKVNYAEHNIPRTFPLGDHMVPMITHLLPALDWVDNVIHDRPVQFNKA</sequence>
<dbReference type="InterPro" id="IPR005152">
    <property type="entry name" value="Lipase_secreted"/>
</dbReference>
<dbReference type="InterPro" id="IPR029058">
    <property type="entry name" value="AB_hydrolase_fold"/>
</dbReference>
<dbReference type="GO" id="GO:0016042">
    <property type="term" value="P:lipid catabolic process"/>
    <property type="evidence" value="ECO:0007669"/>
    <property type="project" value="InterPro"/>
</dbReference>
<protein>
    <submittedName>
        <fullName evidence="2">Putative secreted protein</fullName>
    </submittedName>
</protein>
<dbReference type="PANTHER" id="PTHR34853">
    <property type="match status" value="1"/>
</dbReference>
<dbReference type="KEGG" id="cjk:jk0300"/>
<dbReference type="eggNOG" id="COG2267">
    <property type="taxonomic scope" value="Bacteria"/>
</dbReference>
<dbReference type="STRING" id="306537.jk0300"/>
<dbReference type="ESTHER" id="corjk-q4jxk5">
    <property type="family name" value="Fungal-Bact_LIP"/>
</dbReference>
<dbReference type="OrthoDB" id="9798122at2"/>
<keyword evidence="3" id="KW-1185">Reference proteome</keyword>
<dbReference type="PANTHER" id="PTHR34853:SF1">
    <property type="entry name" value="LIPASE 5"/>
    <property type="match status" value="1"/>
</dbReference>
<feature type="signal peptide" evidence="1">
    <location>
        <begin position="1"/>
        <end position="44"/>
    </location>
</feature>
<dbReference type="Pfam" id="PF03583">
    <property type="entry name" value="LIP"/>
    <property type="match status" value="1"/>
</dbReference>
<dbReference type="PIRSF" id="PIRSF029171">
    <property type="entry name" value="Esterase_LipA"/>
    <property type="match status" value="1"/>
</dbReference>
<keyword evidence="1" id="KW-0732">Signal</keyword>
<evidence type="ECO:0000256" key="1">
    <source>
        <dbReference type="SAM" id="SignalP"/>
    </source>
</evidence>
<proteinExistence type="predicted"/>
<dbReference type="AlphaFoldDB" id="Q4JXK5"/>
<reference evidence="2 3" key="1">
    <citation type="journal article" date="2005" name="J. Bacteriol.">
        <title>Complete genome sequence and analysis of the multiresistant nosocomial pathogen Corynebacterium jeikeium K411, a lipid-requiring bacterium of the human skin flora.</title>
        <authorList>
            <person name="Tauch A."/>
            <person name="Kaiser O."/>
            <person name="Hain T."/>
            <person name="Goesmann A."/>
            <person name="Weisshaar B."/>
            <person name="Albersmeier A."/>
            <person name="Bekel T."/>
            <person name="Bischoff N."/>
            <person name="Brune I."/>
            <person name="Chakraborty T."/>
            <person name="Kalinowski J."/>
            <person name="Meyer F."/>
            <person name="Rupp O."/>
            <person name="Schneiker S."/>
            <person name="Viehoever P."/>
            <person name="Puehler A."/>
        </authorList>
    </citation>
    <scope>NUCLEOTIDE SEQUENCE [LARGE SCALE GENOMIC DNA]</scope>
    <source>
        <strain evidence="2 3">K411</strain>
    </source>
</reference>
<dbReference type="RefSeq" id="WP_011273012.1">
    <property type="nucleotide sequence ID" value="NC_007164.1"/>
</dbReference>
<dbReference type="EMBL" id="CR931997">
    <property type="protein sequence ID" value="CAI36452.1"/>
    <property type="molecule type" value="Genomic_DNA"/>
</dbReference>
<feature type="chain" id="PRO_5039221124" evidence="1">
    <location>
        <begin position="45"/>
        <end position="460"/>
    </location>
</feature>
<evidence type="ECO:0000313" key="2">
    <source>
        <dbReference type="EMBL" id="CAI36452.1"/>
    </source>
</evidence>
<organism evidence="2 3">
    <name type="scientific">Corynebacterium jeikeium (strain K411)</name>
    <dbReference type="NCBI Taxonomy" id="306537"/>
    <lineage>
        <taxon>Bacteria</taxon>
        <taxon>Bacillati</taxon>
        <taxon>Actinomycetota</taxon>
        <taxon>Actinomycetes</taxon>
        <taxon>Mycobacteriales</taxon>
        <taxon>Corynebacteriaceae</taxon>
        <taxon>Corynebacterium</taxon>
    </lineage>
</organism>
<gene>
    <name evidence="2" type="ordered locus">jk0300</name>
</gene>
<dbReference type="SUPFAM" id="SSF53474">
    <property type="entry name" value="alpha/beta-Hydrolases"/>
    <property type="match status" value="1"/>
</dbReference>
<dbReference type="GO" id="GO:0004806">
    <property type="term" value="F:triacylglycerol lipase activity"/>
    <property type="evidence" value="ECO:0007669"/>
    <property type="project" value="InterPro"/>
</dbReference>
<dbReference type="PATRIC" id="fig|306537.10.peg.312"/>
<name>Q4JXK5_CORJK</name>